<gene>
    <name evidence="1" type="ORF">LCGC14_2482910</name>
</gene>
<organism evidence="1">
    <name type="scientific">marine sediment metagenome</name>
    <dbReference type="NCBI Taxonomy" id="412755"/>
    <lineage>
        <taxon>unclassified sequences</taxon>
        <taxon>metagenomes</taxon>
        <taxon>ecological metagenomes</taxon>
    </lineage>
</organism>
<sequence length="83" mass="9984">MSIHWGVEWHSKNRLDGDQRAIMWENCLPLMFPTRQLARDYIVRKYGYIRHRADLRREPHGWRMPQAVRVKVIVRRGESPSGD</sequence>
<proteinExistence type="predicted"/>
<comment type="caution">
    <text evidence="1">The sequence shown here is derived from an EMBL/GenBank/DDBJ whole genome shotgun (WGS) entry which is preliminary data.</text>
</comment>
<protein>
    <submittedName>
        <fullName evidence="1">Uncharacterized protein</fullName>
    </submittedName>
</protein>
<dbReference type="AlphaFoldDB" id="A0A0F9BUV2"/>
<evidence type="ECO:0000313" key="1">
    <source>
        <dbReference type="EMBL" id="KKL17702.1"/>
    </source>
</evidence>
<dbReference type="EMBL" id="LAZR01039154">
    <property type="protein sequence ID" value="KKL17702.1"/>
    <property type="molecule type" value="Genomic_DNA"/>
</dbReference>
<reference evidence="1" key="1">
    <citation type="journal article" date="2015" name="Nature">
        <title>Complex archaea that bridge the gap between prokaryotes and eukaryotes.</title>
        <authorList>
            <person name="Spang A."/>
            <person name="Saw J.H."/>
            <person name="Jorgensen S.L."/>
            <person name="Zaremba-Niedzwiedzka K."/>
            <person name="Martijn J."/>
            <person name="Lind A.E."/>
            <person name="van Eijk R."/>
            <person name="Schleper C."/>
            <person name="Guy L."/>
            <person name="Ettema T.J."/>
        </authorList>
    </citation>
    <scope>NUCLEOTIDE SEQUENCE</scope>
</reference>
<accession>A0A0F9BUV2</accession>
<name>A0A0F9BUV2_9ZZZZ</name>